<proteinExistence type="predicted"/>
<organism evidence="1">
    <name type="scientific">marine metagenome</name>
    <dbReference type="NCBI Taxonomy" id="408172"/>
    <lineage>
        <taxon>unclassified sequences</taxon>
        <taxon>metagenomes</taxon>
        <taxon>ecological metagenomes</taxon>
    </lineage>
</organism>
<evidence type="ECO:0000313" key="1">
    <source>
        <dbReference type="EMBL" id="SVD45953.1"/>
    </source>
</evidence>
<feature type="non-terminal residue" evidence="1">
    <location>
        <position position="1"/>
    </location>
</feature>
<protein>
    <submittedName>
        <fullName evidence="1">Uncharacterized protein</fullName>
    </submittedName>
</protein>
<gene>
    <name evidence="1" type="ORF">METZ01_LOCUS398807</name>
</gene>
<accession>A0A382VHG6</accession>
<name>A0A382VHG6_9ZZZZ</name>
<reference evidence="1" key="1">
    <citation type="submission" date="2018-05" db="EMBL/GenBank/DDBJ databases">
        <authorList>
            <person name="Lanie J.A."/>
            <person name="Ng W.-L."/>
            <person name="Kazmierczak K.M."/>
            <person name="Andrzejewski T.M."/>
            <person name="Davidsen T.M."/>
            <person name="Wayne K.J."/>
            <person name="Tettelin H."/>
            <person name="Glass J.I."/>
            <person name="Rusch D."/>
            <person name="Podicherti R."/>
            <person name="Tsui H.-C.T."/>
            <person name="Winkler M.E."/>
        </authorList>
    </citation>
    <scope>NUCLEOTIDE SEQUENCE</scope>
</reference>
<sequence length="23" mass="2681">RLEWKTAMKTGHTLPVDRGWVAQ</sequence>
<dbReference type="EMBL" id="UINC01152015">
    <property type="protein sequence ID" value="SVD45953.1"/>
    <property type="molecule type" value="Genomic_DNA"/>
</dbReference>
<dbReference type="AlphaFoldDB" id="A0A382VHG6"/>